<dbReference type="eggNOG" id="ENOG5033154">
    <property type="taxonomic scope" value="Bacteria"/>
</dbReference>
<evidence type="ECO:0000256" key="1">
    <source>
        <dbReference type="SAM" id="Phobius"/>
    </source>
</evidence>
<dbReference type="HOGENOM" id="CLU_2128408_0_0_9"/>
<proteinExistence type="predicted"/>
<keyword evidence="1" id="KW-0812">Transmembrane</keyword>
<accession>C5D540</accession>
<dbReference type="STRING" id="471223.GWCH70_0340"/>
<dbReference type="OrthoDB" id="2628638at2"/>
<name>C5D540_GEOSW</name>
<dbReference type="EMBL" id="CP001638">
    <property type="protein sequence ID" value="ACS23266.1"/>
    <property type="molecule type" value="Genomic_DNA"/>
</dbReference>
<keyword evidence="1" id="KW-1133">Transmembrane helix</keyword>
<feature type="transmembrane region" description="Helical" evidence="1">
    <location>
        <begin position="44"/>
        <end position="64"/>
    </location>
</feature>
<reference evidence="2" key="1">
    <citation type="submission" date="2009-06" db="EMBL/GenBank/DDBJ databases">
        <title>Complete sequence of chromosome of Geopacillus sp. WCH70.</title>
        <authorList>
            <consortium name="US DOE Joint Genome Institute"/>
            <person name="Lucas S."/>
            <person name="Copeland A."/>
            <person name="Lapidus A."/>
            <person name="Glavina del Rio T."/>
            <person name="Dalin E."/>
            <person name="Tice H."/>
            <person name="Bruce D."/>
            <person name="Goodwin L."/>
            <person name="Pitluck S."/>
            <person name="Chertkov O."/>
            <person name="Brettin T."/>
            <person name="Detter J.C."/>
            <person name="Han C."/>
            <person name="Larimer F."/>
            <person name="Land M."/>
            <person name="Hauser L."/>
            <person name="Kyrpides N."/>
            <person name="Mikhailova N."/>
            <person name="Brumm P."/>
            <person name="Mead D.A."/>
            <person name="Richardson P."/>
        </authorList>
    </citation>
    <scope>NUCLEOTIDE SEQUENCE [LARGE SCALE GENOMIC DNA]</scope>
    <source>
        <strain evidence="2">WCH70</strain>
    </source>
</reference>
<gene>
    <name evidence="2" type="ordered locus">GWCH70_0340</name>
</gene>
<keyword evidence="1" id="KW-0472">Membrane</keyword>
<protein>
    <submittedName>
        <fullName evidence="2">Uncharacterized protein</fullName>
    </submittedName>
</protein>
<organism evidence="2">
    <name type="scientific">Geobacillus sp. (strain WCH70)</name>
    <dbReference type="NCBI Taxonomy" id="471223"/>
    <lineage>
        <taxon>Bacteria</taxon>
        <taxon>Bacillati</taxon>
        <taxon>Bacillota</taxon>
        <taxon>Bacilli</taxon>
        <taxon>Bacillales</taxon>
        <taxon>Anoxybacillaceae</taxon>
        <taxon>Geobacillus</taxon>
    </lineage>
</organism>
<dbReference type="KEGG" id="gwc:GWCH70_0340"/>
<evidence type="ECO:0000313" key="2">
    <source>
        <dbReference type="EMBL" id="ACS23266.1"/>
    </source>
</evidence>
<feature type="transmembrane region" description="Helical" evidence="1">
    <location>
        <begin position="70"/>
        <end position="92"/>
    </location>
</feature>
<dbReference type="AlphaFoldDB" id="C5D540"/>
<sequence>MGTVTKQHSQINRVTNSSNTVICRKCKSNQVVAIKRGYSFKTMFLVLLSMIAVFFILVLVSILTSPFTGIWTLTALILFLSLPISIFCGFIGRNSLVNGCMNCGNKWIAGKK</sequence>